<sequence>MHEMRSRVAEILEITGSYSVLSSTYIELLVYSYRYNSVIYMNYRVIIDVHKIIYVLYKYNLV</sequence>
<organism evidence="1 2">
    <name type="scientific">Aeromonas phage PS</name>
    <dbReference type="NCBI Taxonomy" id="2723762"/>
    <lineage>
        <taxon>Viruses</taxon>
        <taxon>Duplodnaviria</taxon>
        <taxon>Heunggongvirae</taxon>
        <taxon>Uroviricota</taxon>
        <taxon>Caudoviricetes</taxon>
        <taxon>Autographivirales</taxon>
        <taxon>Autoscriptoviridae</taxon>
        <taxon>Savitribaivirus</taxon>
        <taxon>Savitribaivirus PS</taxon>
    </lineage>
</organism>
<keyword evidence="2" id="KW-1185">Reference proteome</keyword>
<accession>A0A6H0X6W4</accession>
<dbReference type="Proteomes" id="UP000503286">
    <property type="component" value="Segment"/>
</dbReference>
<proteinExistence type="predicted"/>
<reference evidence="1" key="1">
    <citation type="submission" date="2020-03" db="EMBL/GenBank/DDBJ databases">
        <title>Complete genome sequence of Aeromonas phage PS.</title>
        <authorList>
            <person name="Tagunde S.N."/>
            <person name="Newase S.K."/>
            <person name="Nagar V."/>
            <person name="Kapadnis B.P."/>
            <person name="Pandit S.V."/>
        </authorList>
    </citation>
    <scope>NUCLEOTIDE SEQUENCE</scope>
</reference>
<name>A0A6H0X6W4_9CAUD</name>
<protein>
    <submittedName>
        <fullName evidence="1">Uncharacterized protein</fullName>
    </submittedName>
</protein>
<evidence type="ECO:0000313" key="1">
    <source>
        <dbReference type="EMBL" id="QIW89957.1"/>
    </source>
</evidence>
<evidence type="ECO:0000313" key="2">
    <source>
        <dbReference type="Proteomes" id="UP000503286"/>
    </source>
</evidence>
<dbReference type="EMBL" id="MT259468">
    <property type="protein sequence ID" value="QIW89957.1"/>
    <property type="molecule type" value="Genomic_DNA"/>
</dbReference>